<organism evidence="2 3">
    <name type="scientific">Aurantiacibacter sediminis</name>
    <dbReference type="NCBI Taxonomy" id="2793064"/>
    <lineage>
        <taxon>Bacteria</taxon>
        <taxon>Pseudomonadati</taxon>
        <taxon>Pseudomonadota</taxon>
        <taxon>Alphaproteobacteria</taxon>
        <taxon>Sphingomonadales</taxon>
        <taxon>Erythrobacteraceae</taxon>
        <taxon>Aurantiacibacter</taxon>
    </lineage>
</organism>
<name>A0ABS0N432_9SPHN</name>
<gene>
    <name evidence="2" type="ORF">I5L03_05400</name>
</gene>
<feature type="chain" id="PRO_5045912309" evidence="1">
    <location>
        <begin position="30"/>
        <end position="63"/>
    </location>
</feature>
<evidence type="ECO:0000313" key="3">
    <source>
        <dbReference type="Proteomes" id="UP000602442"/>
    </source>
</evidence>
<keyword evidence="3" id="KW-1185">Reference proteome</keyword>
<feature type="signal peptide" evidence="1">
    <location>
        <begin position="1"/>
        <end position="29"/>
    </location>
</feature>
<evidence type="ECO:0000256" key="1">
    <source>
        <dbReference type="SAM" id="SignalP"/>
    </source>
</evidence>
<comment type="caution">
    <text evidence="2">The sequence shown here is derived from an EMBL/GenBank/DDBJ whole genome shotgun (WGS) entry which is preliminary data.</text>
</comment>
<dbReference type="EMBL" id="JAEANY010000001">
    <property type="protein sequence ID" value="MBH5322015.1"/>
    <property type="molecule type" value="Genomic_DNA"/>
</dbReference>
<keyword evidence="1" id="KW-0732">Signal</keyword>
<proteinExistence type="predicted"/>
<dbReference type="RefSeq" id="WP_197920646.1">
    <property type="nucleotide sequence ID" value="NZ_CAWPTA010000006.1"/>
</dbReference>
<evidence type="ECO:0000313" key="2">
    <source>
        <dbReference type="EMBL" id="MBH5322015.1"/>
    </source>
</evidence>
<sequence length="63" mass="7217">MIKMKKSVRRALVYVSAIGMVAAPNMAFASVTDDPDDPTDTPERCLINVPMPNGEWFRYFCWY</sequence>
<accession>A0ABS0N432</accession>
<dbReference type="Proteomes" id="UP000602442">
    <property type="component" value="Unassembled WGS sequence"/>
</dbReference>
<protein>
    <submittedName>
        <fullName evidence="2">Uncharacterized protein</fullName>
    </submittedName>
</protein>
<reference evidence="2 3" key="1">
    <citation type="submission" date="2020-11" db="EMBL/GenBank/DDBJ databases">
        <title>Erythrobacter sediminis sp. nov., a marine bacterium from a tidal flat of Garorim Bay.</title>
        <authorList>
            <person name="Kim D."/>
            <person name="Yoo Y."/>
            <person name="Kim J.-J."/>
        </authorList>
    </citation>
    <scope>NUCLEOTIDE SEQUENCE [LARGE SCALE GENOMIC DNA]</scope>
    <source>
        <strain evidence="2 3">JGD-13</strain>
    </source>
</reference>